<keyword evidence="4" id="KW-1185">Reference proteome</keyword>
<proteinExistence type="predicted"/>
<reference evidence="3 4" key="1">
    <citation type="submission" date="2020-01" db="EMBL/GenBank/DDBJ databases">
        <title>Kibdelosporangium persica a novel Actinomycetes from a hot desert in Iran.</title>
        <authorList>
            <person name="Safaei N."/>
            <person name="Zaburannyi N."/>
            <person name="Mueller R."/>
            <person name="Wink J."/>
        </authorList>
    </citation>
    <scope>NUCLEOTIDE SEQUENCE [LARGE SCALE GENOMIC DNA]</scope>
    <source>
        <strain evidence="3 4">4NS15</strain>
    </source>
</reference>
<organism evidence="3 4">
    <name type="scientific">Kibdelosporangium persicum</name>
    <dbReference type="NCBI Taxonomy" id="2698649"/>
    <lineage>
        <taxon>Bacteria</taxon>
        <taxon>Bacillati</taxon>
        <taxon>Actinomycetota</taxon>
        <taxon>Actinomycetes</taxon>
        <taxon>Pseudonocardiales</taxon>
        <taxon>Pseudonocardiaceae</taxon>
        <taxon>Kibdelosporangium</taxon>
    </lineage>
</organism>
<dbReference type="Pfam" id="PF14339">
    <property type="entry name" value="DUF4394"/>
    <property type="match status" value="1"/>
</dbReference>
<feature type="domain" description="DUF4394" evidence="2">
    <location>
        <begin position="48"/>
        <end position="281"/>
    </location>
</feature>
<evidence type="ECO:0000256" key="1">
    <source>
        <dbReference type="SAM" id="SignalP"/>
    </source>
</evidence>
<name>A0ABX2F0R8_9PSEU</name>
<evidence type="ECO:0000259" key="2">
    <source>
        <dbReference type="Pfam" id="PF14339"/>
    </source>
</evidence>
<keyword evidence="1" id="KW-0732">Signal</keyword>
<dbReference type="InterPro" id="IPR025507">
    <property type="entry name" value="DUF4394"/>
</dbReference>
<evidence type="ECO:0000313" key="4">
    <source>
        <dbReference type="Proteomes" id="UP000763557"/>
    </source>
</evidence>
<sequence>MGFKKRVAAAAVAVTAAGAIAVGLPASSIAAPVPSLPAFGILSDGTVMAAFKTNTPGQLDWVRQIAGFTGNDKFAVGIDMRVQDGKLYVVGGGGGVYTVKIPTGASDPTLPTLTKVSQLQYALQGNKFGVDFNPVADRLRIVSDTGQNLRHDVVGGVTTQDKALTLHGVTAAAYTNNDLNADTGTLLFDGDTTNDQLVIQLPPNDGVLTPVGKFGVPFEADLGADIYSDLNGGKTLTNTGFLAGRMSGSSLGSFYTFEILTGAATKVGDFPLPGLPVTDVAVQLDAH</sequence>
<feature type="chain" id="PRO_5046404009" evidence="1">
    <location>
        <begin position="31"/>
        <end position="287"/>
    </location>
</feature>
<protein>
    <submittedName>
        <fullName evidence="3">DNA polymerase I</fullName>
    </submittedName>
</protein>
<dbReference type="RefSeq" id="WP_173126490.1">
    <property type="nucleotide sequence ID" value="NZ_CBCSGW010000038.1"/>
</dbReference>
<evidence type="ECO:0000313" key="3">
    <source>
        <dbReference type="EMBL" id="NRN64485.1"/>
    </source>
</evidence>
<gene>
    <name evidence="3" type="ORF">GC106_16910</name>
</gene>
<dbReference type="Proteomes" id="UP000763557">
    <property type="component" value="Unassembled WGS sequence"/>
</dbReference>
<comment type="caution">
    <text evidence="3">The sequence shown here is derived from an EMBL/GenBank/DDBJ whole genome shotgun (WGS) entry which is preliminary data.</text>
</comment>
<accession>A0ABX2F0R8</accession>
<dbReference type="EMBL" id="JAAATY010000003">
    <property type="protein sequence ID" value="NRN64485.1"/>
    <property type="molecule type" value="Genomic_DNA"/>
</dbReference>
<feature type="signal peptide" evidence="1">
    <location>
        <begin position="1"/>
        <end position="30"/>
    </location>
</feature>